<name>A0ACD1HCF5_9EURO</name>
<dbReference type="EMBL" id="KZ824950">
    <property type="protein sequence ID" value="RAH71114.1"/>
    <property type="molecule type" value="Genomic_DNA"/>
</dbReference>
<sequence>MAMHATSRIDFVGLQHGAQYDRQHAGDDSRRQSPPTYTTLCLSAISCKPSSHAAFVHRQSQHSAPPCLLTAYTRLPAATRLCSKGDDFCPGKFLGDFIVNLWMCMEYALGPSLLGRLTAYWWGRSTQSLEGISLLAFLNTLASPNEKFHHGYTYQMSHEAVSEGPVLFHALSHQRLRHCPSIRSA</sequence>
<gene>
    <name evidence="1" type="ORF">BO66DRAFT_58374</name>
</gene>
<organism evidence="1 2">
    <name type="scientific">Aspergillus aculeatinus CBS 121060</name>
    <dbReference type="NCBI Taxonomy" id="1448322"/>
    <lineage>
        <taxon>Eukaryota</taxon>
        <taxon>Fungi</taxon>
        <taxon>Dikarya</taxon>
        <taxon>Ascomycota</taxon>
        <taxon>Pezizomycotina</taxon>
        <taxon>Eurotiomycetes</taxon>
        <taxon>Eurotiomycetidae</taxon>
        <taxon>Eurotiales</taxon>
        <taxon>Aspergillaceae</taxon>
        <taxon>Aspergillus</taxon>
        <taxon>Aspergillus subgen. Circumdati</taxon>
    </lineage>
</organism>
<dbReference type="Proteomes" id="UP000249661">
    <property type="component" value="Unassembled WGS sequence"/>
</dbReference>
<proteinExistence type="predicted"/>
<keyword evidence="2" id="KW-1185">Reference proteome</keyword>
<evidence type="ECO:0000313" key="1">
    <source>
        <dbReference type="EMBL" id="RAH71114.1"/>
    </source>
</evidence>
<evidence type="ECO:0000313" key="2">
    <source>
        <dbReference type="Proteomes" id="UP000249661"/>
    </source>
</evidence>
<reference evidence="1" key="1">
    <citation type="submission" date="2018-02" db="EMBL/GenBank/DDBJ databases">
        <title>The genomes of Aspergillus section Nigri reveals drivers in fungal speciation.</title>
        <authorList>
            <consortium name="DOE Joint Genome Institute"/>
            <person name="Vesth T.C."/>
            <person name="Nybo J."/>
            <person name="Theobald S."/>
            <person name="Brandl J."/>
            <person name="Frisvad J.C."/>
            <person name="Nielsen K.F."/>
            <person name="Lyhne E.K."/>
            <person name="Kogle M.E."/>
            <person name="Kuo A."/>
            <person name="Riley R."/>
            <person name="Clum A."/>
            <person name="Nolan M."/>
            <person name="Lipzen A."/>
            <person name="Salamov A."/>
            <person name="Henrissat B."/>
            <person name="Wiebenga A."/>
            <person name="De vries R.P."/>
            <person name="Grigoriev I.V."/>
            <person name="Mortensen U.H."/>
            <person name="Andersen M.R."/>
            <person name="Baker S.E."/>
        </authorList>
    </citation>
    <scope>NUCLEOTIDE SEQUENCE</scope>
    <source>
        <strain evidence="1">CBS 121060</strain>
    </source>
</reference>
<accession>A0ACD1HCF5</accession>
<protein>
    <submittedName>
        <fullName evidence="1">Uncharacterized protein</fullName>
    </submittedName>
</protein>